<evidence type="ECO:0000259" key="5">
    <source>
        <dbReference type="PROSITE" id="PS51127"/>
    </source>
</evidence>
<comment type="subcellular location">
    <subcellularLocation>
        <location evidence="1">Cell envelope</location>
    </subcellularLocation>
</comment>
<dbReference type="InterPro" id="IPR003344">
    <property type="entry name" value="Big_1_dom"/>
</dbReference>
<dbReference type="InterPro" id="IPR015217">
    <property type="entry name" value="Invasin_dom_3"/>
</dbReference>
<comment type="caution">
    <text evidence="6">The sequence shown here is derived from an EMBL/GenBank/DDBJ whole genome shotgun (WGS) entry which is preliminary data.</text>
</comment>
<feature type="non-terminal residue" evidence="6">
    <location>
        <position position="490"/>
    </location>
</feature>
<dbReference type="Gene3D" id="2.60.40.4270">
    <property type="entry name" value="Listeria-Bacteroides repeat domain"/>
    <property type="match status" value="2"/>
</dbReference>
<evidence type="ECO:0000256" key="4">
    <source>
        <dbReference type="SAM" id="SignalP"/>
    </source>
</evidence>
<dbReference type="InterPro" id="IPR042229">
    <property type="entry name" value="Listeria/Bacterioides_rpt_sf"/>
</dbReference>
<gene>
    <name evidence="6" type="ORF">HMH01_17660</name>
</gene>
<dbReference type="Pfam" id="PF09479">
    <property type="entry name" value="Flg_new"/>
    <property type="match status" value="2"/>
</dbReference>
<name>A0A849L710_9RHOB</name>
<keyword evidence="4" id="KW-0732">Signal</keyword>
<feature type="signal peptide" evidence="4">
    <location>
        <begin position="1"/>
        <end position="33"/>
    </location>
</feature>
<dbReference type="Proteomes" id="UP000572377">
    <property type="component" value="Unassembled WGS sequence"/>
</dbReference>
<dbReference type="InterPro" id="IPR049304">
    <property type="entry name" value="Gly_rich_dom"/>
</dbReference>
<feature type="domain" description="Big-1" evidence="5">
    <location>
        <begin position="421"/>
        <end position="490"/>
    </location>
</feature>
<dbReference type="SUPFAM" id="SSF49373">
    <property type="entry name" value="Invasin/intimin cell-adhesion fragments"/>
    <property type="match status" value="1"/>
</dbReference>
<dbReference type="Pfam" id="PF21722">
    <property type="entry name" value="Gly_rich_2"/>
    <property type="match status" value="1"/>
</dbReference>
<keyword evidence="7" id="KW-1185">Reference proteome</keyword>
<evidence type="ECO:0000256" key="1">
    <source>
        <dbReference type="ARBA" id="ARBA00004196"/>
    </source>
</evidence>
<dbReference type="Pfam" id="PF09134">
    <property type="entry name" value="Invasin_D3"/>
    <property type="match status" value="1"/>
</dbReference>
<evidence type="ECO:0000256" key="3">
    <source>
        <dbReference type="SAM" id="MobiDB-lite"/>
    </source>
</evidence>
<feature type="chain" id="PRO_5032860510" description="Big-1 domain-containing protein" evidence="4">
    <location>
        <begin position="34"/>
        <end position="490"/>
    </location>
</feature>
<dbReference type="InterPro" id="IPR008964">
    <property type="entry name" value="Invasin/intimin_cell_adhesion"/>
</dbReference>
<dbReference type="GO" id="GO:0030313">
    <property type="term" value="C:cell envelope"/>
    <property type="evidence" value="ECO:0007669"/>
    <property type="project" value="UniProtKB-SubCell"/>
</dbReference>
<sequence>MKFQQLCKQKIARLLVAIAFFAALPVAPTPARADVAECLLVATGGVVSSFDDGAGVTYCVHSFAGDGQFTVLNEPLDADYLIVGGGGGAGTGGGGAGGFFEGSTSLGQGSYPVIVGIGGIGSTSLTTPGGNGGDSIAFGITAGGGGGGGRGEGGSGAGRNGSCDGGSGGGASKTNQSFPGGTGCAPGFDGFSNTSNDTRGGGGGGAGGDASFASGGDGRSSTITGSQVFYAGGGRATTDGSASNGDGQDGPGGGGEGGNFPGKDGIVIVQYAVATITFDSDGGSPVDPITQNPGSSVTAPADPTRTGYAFAGWDPAVPATMPLQDLAVTAQWDANTYTVNFDANGGTGSMAPQGFTYDVPQALNANAFTRPGFAFEGWNTESDGSGTAFADGAVVDNLTAEPDGTVTLYADWAAFDLTAGGSSIVADPVSIVADGTSTSAVTVSLVDANDNPVTGASVVIATDAGTIGAVSDNGDGTYSAVLTSGVTAGL</sequence>
<evidence type="ECO:0000313" key="6">
    <source>
        <dbReference type="EMBL" id="NNU82255.1"/>
    </source>
</evidence>
<feature type="compositionally biased region" description="Gly residues" evidence="3">
    <location>
        <begin position="147"/>
        <end position="171"/>
    </location>
</feature>
<dbReference type="InterPro" id="IPR013378">
    <property type="entry name" value="InlB-like_B-rpt"/>
</dbReference>
<dbReference type="NCBIfam" id="TIGR02543">
    <property type="entry name" value="List_Bact_rpt"/>
    <property type="match status" value="1"/>
</dbReference>
<protein>
    <recommendedName>
        <fullName evidence="5">Big-1 domain-containing protein</fullName>
    </recommendedName>
</protein>
<reference evidence="6 7" key="1">
    <citation type="submission" date="2020-05" db="EMBL/GenBank/DDBJ databases">
        <title>Gimesia benthica sp. nov., a novel planctomycete isolated from a deep-sea water sample of the Northwest Indian Ocean.</title>
        <authorList>
            <person name="Wang J."/>
            <person name="Ruan C."/>
            <person name="Song L."/>
            <person name="Zhu Y."/>
            <person name="Li A."/>
            <person name="Zheng X."/>
            <person name="Wang L."/>
            <person name="Lu Z."/>
            <person name="Huang Y."/>
            <person name="Du W."/>
            <person name="Zhou Y."/>
            <person name="Huang L."/>
            <person name="Dai X."/>
        </authorList>
    </citation>
    <scope>NUCLEOTIDE SEQUENCE [LARGE SCALE GENOMIC DNA]</scope>
    <source>
        <strain evidence="6 7">YYQ-30</strain>
    </source>
</reference>
<evidence type="ECO:0000256" key="2">
    <source>
        <dbReference type="ARBA" id="ARBA00010116"/>
    </source>
</evidence>
<organism evidence="6 7">
    <name type="scientific">Halovulum dunhuangense</name>
    <dbReference type="NCBI Taxonomy" id="1505036"/>
    <lineage>
        <taxon>Bacteria</taxon>
        <taxon>Pseudomonadati</taxon>
        <taxon>Pseudomonadota</taxon>
        <taxon>Alphaproteobacteria</taxon>
        <taxon>Rhodobacterales</taxon>
        <taxon>Paracoccaceae</taxon>
        <taxon>Halovulum</taxon>
    </lineage>
</organism>
<dbReference type="Gene3D" id="2.60.40.10">
    <property type="entry name" value="Immunoglobulins"/>
    <property type="match status" value="1"/>
</dbReference>
<dbReference type="PROSITE" id="PS51127">
    <property type="entry name" value="BIG1"/>
    <property type="match status" value="1"/>
</dbReference>
<comment type="similarity">
    <text evidence="2">Belongs to the intimin/invasin family.</text>
</comment>
<proteinExistence type="inferred from homology"/>
<dbReference type="AlphaFoldDB" id="A0A849L710"/>
<evidence type="ECO:0000313" key="7">
    <source>
        <dbReference type="Proteomes" id="UP000572377"/>
    </source>
</evidence>
<feature type="compositionally biased region" description="Gly residues" evidence="3">
    <location>
        <begin position="199"/>
        <end position="208"/>
    </location>
</feature>
<dbReference type="InterPro" id="IPR013783">
    <property type="entry name" value="Ig-like_fold"/>
</dbReference>
<feature type="region of interest" description="Disordered" evidence="3">
    <location>
        <begin position="147"/>
        <end position="261"/>
    </location>
</feature>
<feature type="compositionally biased region" description="Gly residues" evidence="3">
    <location>
        <begin position="247"/>
        <end position="260"/>
    </location>
</feature>
<accession>A0A849L710</accession>
<dbReference type="RefSeq" id="WP_171327116.1">
    <property type="nucleotide sequence ID" value="NZ_JABFBC010000017.1"/>
</dbReference>
<dbReference type="EMBL" id="JABFBC010000017">
    <property type="protein sequence ID" value="NNU82255.1"/>
    <property type="molecule type" value="Genomic_DNA"/>
</dbReference>